<dbReference type="EMBL" id="AP026560">
    <property type="protein sequence ID" value="BDP43032.1"/>
    <property type="molecule type" value="Genomic_DNA"/>
</dbReference>
<dbReference type="RefSeq" id="WP_264775704.1">
    <property type="nucleotide sequence ID" value="NZ_AP026560.1"/>
</dbReference>
<reference evidence="1" key="1">
    <citation type="submission" date="2022-07" db="EMBL/GenBank/DDBJ databases">
        <title>Complete Genome Sequence of the Radioresistant Bacterium Deinococcus aetherius ST0316, Isolated from the Air Dust collected in Lower Stratosphere above Japan.</title>
        <authorList>
            <person name="Satoh K."/>
            <person name="Hagiwara K."/>
            <person name="Katsumata K."/>
            <person name="Kubo A."/>
            <person name="Yokobori S."/>
            <person name="Yamagishi A."/>
            <person name="Oono Y."/>
            <person name="Narumi I."/>
        </authorList>
    </citation>
    <scope>NUCLEOTIDE SEQUENCE</scope>
    <source>
        <strain evidence="1">ST0316</strain>
    </source>
</reference>
<name>A0ABN6RI42_9DEIO</name>
<evidence type="ECO:0000313" key="2">
    <source>
        <dbReference type="Proteomes" id="UP001064971"/>
    </source>
</evidence>
<evidence type="ECO:0000313" key="1">
    <source>
        <dbReference type="EMBL" id="BDP43032.1"/>
    </source>
</evidence>
<protein>
    <submittedName>
        <fullName evidence="1">Uncharacterized protein</fullName>
    </submittedName>
</protein>
<proteinExistence type="predicted"/>
<gene>
    <name evidence="1" type="ORF">DAETH_30010</name>
</gene>
<keyword evidence="2" id="KW-1185">Reference proteome</keyword>
<dbReference type="Proteomes" id="UP001064971">
    <property type="component" value="Chromosome"/>
</dbReference>
<accession>A0ABN6RI42</accession>
<sequence>MGYTLEAVLLDSQAARFKHGLPTISLGHGIALIPLTDEVLDEQFGLSGPGTSGAFWKSGAVLEAFLVEVSRLGRVAYVEADFFGGSGTQVAAVWQQGKCVMGPECSKGGGAINHALRLLGVPRSPGQDEFDEVGLGRFRHTADWGGG</sequence>
<organism evidence="1 2">
    <name type="scientific">Deinococcus aetherius</name>
    <dbReference type="NCBI Taxonomy" id="200252"/>
    <lineage>
        <taxon>Bacteria</taxon>
        <taxon>Thermotogati</taxon>
        <taxon>Deinococcota</taxon>
        <taxon>Deinococci</taxon>
        <taxon>Deinococcales</taxon>
        <taxon>Deinococcaceae</taxon>
        <taxon>Deinococcus</taxon>
    </lineage>
</organism>